<keyword evidence="13" id="KW-1185">Reference proteome</keyword>
<dbReference type="InterPro" id="IPR059112">
    <property type="entry name" value="CysZ/EI24"/>
</dbReference>
<reference evidence="12 13" key="1">
    <citation type="submission" date="2020-07" db="EMBL/GenBank/DDBJ databases">
        <title>Sequencing the genomes of 1000 actinobacteria strains.</title>
        <authorList>
            <person name="Klenk H.-P."/>
        </authorList>
    </citation>
    <scope>NUCLEOTIDE SEQUENCE [LARGE SCALE GENOMIC DNA]</scope>
    <source>
        <strain evidence="12 13">DSM 45927</strain>
    </source>
</reference>
<evidence type="ECO:0000256" key="7">
    <source>
        <dbReference type="ARBA" id="ARBA00022989"/>
    </source>
</evidence>
<feature type="region of interest" description="Disordered" evidence="10">
    <location>
        <begin position="250"/>
        <end position="293"/>
    </location>
</feature>
<dbReference type="Pfam" id="PF07264">
    <property type="entry name" value="EI24"/>
    <property type="match status" value="1"/>
</dbReference>
<keyword evidence="5" id="KW-0028">Amino-acid biosynthesis</keyword>
<keyword evidence="8" id="KW-0764">Sulfate transport</keyword>
<dbReference type="PANTHER" id="PTHR37468:SF1">
    <property type="entry name" value="SULFATE TRANSPORTER CYSZ"/>
    <property type="match status" value="1"/>
</dbReference>
<comment type="caution">
    <text evidence="12">The sequence shown here is derived from an EMBL/GenBank/DDBJ whole genome shotgun (WGS) entry which is preliminary data.</text>
</comment>
<dbReference type="EMBL" id="JACCFO010000001">
    <property type="protein sequence ID" value="NYI95733.1"/>
    <property type="molecule type" value="Genomic_DNA"/>
</dbReference>
<dbReference type="Proteomes" id="UP000575985">
    <property type="component" value="Unassembled WGS sequence"/>
</dbReference>
<evidence type="ECO:0000256" key="1">
    <source>
        <dbReference type="ARBA" id="ARBA00004141"/>
    </source>
</evidence>
<protein>
    <submittedName>
        <fullName evidence="12">CysZ protein</fullName>
    </submittedName>
</protein>
<dbReference type="GO" id="GO:0000103">
    <property type="term" value="P:sulfate assimilation"/>
    <property type="evidence" value="ECO:0007669"/>
    <property type="project" value="TreeGrafter"/>
</dbReference>
<evidence type="ECO:0000256" key="2">
    <source>
        <dbReference type="ARBA" id="ARBA00022448"/>
    </source>
</evidence>
<dbReference type="InterPro" id="IPR050480">
    <property type="entry name" value="CysZ-like"/>
</dbReference>
<sequence>MSTPLRDLFAGVGILFQGLGIIVRHPRLFVFGAIPPLVTSVLFVVGFVALVTNITDLTAWLTPFADGWSEGWATTLRVAAGIVLIAAAVMLMVVAFTGLTLALGFPLYDKIAESVDDYLGDAPPSFDDSITRTIVRAVRQSLGLILVSALISIPMFLAGFIPVVGQTVVPVVSGMIGGWLLTIELLGTPFERRRLLRVRDRREAMRRRRFLVWGFGIPSYLLLAVPFVAVLAFPVVTAGGTVLARQLLPPAPPAPPQAPHGYAPPTHPGMPPGPSAPPQGPYGPPPGPGHPRG</sequence>
<dbReference type="RefSeq" id="WP_179767211.1">
    <property type="nucleotide sequence ID" value="NZ_JACCFO010000001.1"/>
</dbReference>
<dbReference type="PANTHER" id="PTHR37468">
    <property type="entry name" value="SULFATE TRANSPORTER CYSZ"/>
    <property type="match status" value="1"/>
</dbReference>
<evidence type="ECO:0000256" key="4">
    <source>
        <dbReference type="ARBA" id="ARBA00022519"/>
    </source>
</evidence>
<keyword evidence="9 11" id="KW-0472">Membrane</keyword>
<dbReference type="GO" id="GO:0019344">
    <property type="term" value="P:cysteine biosynthetic process"/>
    <property type="evidence" value="ECO:0007669"/>
    <property type="project" value="TreeGrafter"/>
</dbReference>
<feature type="transmembrane region" description="Helical" evidence="11">
    <location>
        <begin position="142"/>
        <end position="161"/>
    </location>
</feature>
<feature type="transmembrane region" description="Helical" evidence="11">
    <location>
        <begin position="6"/>
        <end position="23"/>
    </location>
</feature>
<dbReference type="GO" id="GO:0009675">
    <property type="term" value="F:high-affinity sulfate:proton symporter activity"/>
    <property type="evidence" value="ECO:0007669"/>
    <property type="project" value="TreeGrafter"/>
</dbReference>
<feature type="transmembrane region" description="Helical" evidence="11">
    <location>
        <begin position="78"/>
        <end position="105"/>
    </location>
</feature>
<keyword evidence="2" id="KW-0813">Transport</keyword>
<evidence type="ECO:0000256" key="5">
    <source>
        <dbReference type="ARBA" id="ARBA00022605"/>
    </source>
</evidence>
<evidence type="ECO:0000256" key="10">
    <source>
        <dbReference type="SAM" id="MobiDB-lite"/>
    </source>
</evidence>
<keyword evidence="4" id="KW-0997">Cell inner membrane</keyword>
<name>A0A853BKF5_9ACTN</name>
<proteinExistence type="predicted"/>
<feature type="compositionally biased region" description="Pro residues" evidence="10">
    <location>
        <begin position="265"/>
        <end position="293"/>
    </location>
</feature>
<comment type="subcellular location">
    <subcellularLocation>
        <location evidence="1">Membrane</location>
        <topology evidence="1">Multi-pass membrane protein</topology>
    </subcellularLocation>
</comment>
<feature type="transmembrane region" description="Helical" evidence="11">
    <location>
        <begin position="210"/>
        <end position="236"/>
    </location>
</feature>
<accession>A0A853BKF5</accession>
<dbReference type="GO" id="GO:0005886">
    <property type="term" value="C:plasma membrane"/>
    <property type="evidence" value="ECO:0007669"/>
    <property type="project" value="TreeGrafter"/>
</dbReference>
<keyword evidence="3" id="KW-1003">Cell membrane</keyword>
<keyword evidence="6 11" id="KW-0812">Transmembrane</keyword>
<evidence type="ECO:0000256" key="6">
    <source>
        <dbReference type="ARBA" id="ARBA00022692"/>
    </source>
</evidence>
<evidence type="ECO:0000256" key="8">
    <source>
        <dbReference type="ARBA" id="ARBA00023032"/>
    </source>
</evidence>
<evidence type="ECO:0000256" key="11">
    <source>
        <dbReference type="SAM" id="Phobius"/>
    </source>
</evidence>
<evidence type="ECO:0000313" key="13">
    <source>
        <dbReference type="Proteomes" id="UP000575985"/>
    </source>
</evidence>
<feature type="transmembrane region" description="Helical" evidence="11">
    <location>
        <begin position="28"/>
        <end position="51"/>
    </location>
</feature>
<evidence type="ECO:0000313" key="12">
    <source>
        <dbReference type="EMBL" id="NYI95733.1"/>
    </source>
</evidence>
<feature type="transmembrane region" description="Helical" evidence="11">
    <location>
        <begin position="167"/>
        <end position="190"/>
    </location>
</feature>
<organism evidence="12 13">
    <name type="scientific">Streptomonospora nanhaiensis</name>
    <dbReference type="NCBI Taxonomy" id="1323731"/>
    <lineage>
        <taxon>Bacteria</taxon>
        <taxon>Bacillati</taxon>
        <taxon>Actinomycetota</taxon>
        <taxon>Actinomycetes</taxon>
        <taxon>Streptosporangiales</taxon>
        <taxon>Nocardiopsidaceae</taxon>
        <taxon>Streptomonospora</taxon>
    </lineage>
</organism>
<evidence type="ECO:0000256" key="9">
    <source>
        <dbReference type="ARBA" id="ARBA00023136"/>
    </source>
</evidence>
<gene>
    <name evidence="12" type="ORF">HNR12_002010</name>
</gene>
<keyword evidence="7 11" id="KW-1133">Transmembrane helix</keyword>
<dbReference type="AlphaFoldDB" id="A0A853BKF5"/>
<evidence type="ECO:0000256" key="3">
    <source>
        <dbReference type="ARBA" id="ARBA00022475"/>
    </source>
</evidence>